<dbReference type="Gene3D" id="3.30.530.20">
    <property type="match status" value="1"/>
</dbReference>
<dbReference type="Pfam" id="PF03364">
    <property type="entry name" value="Polyketide_cyc"/>
    <property type="match status" value="1"/>
</dbReference>
<dbReference type="InterPro" id="IPR023393">
    <property type="entry name" value="START-like_dom_sf"/>
</dbReference>
<dbReference type="AlphaFoldDB" id="A0A450VAM6"/>
<dbReference type="CDD" id="cd07813">
    <property type="entry name" value="COQ10p_like"/>
    <property type="match status" value="1"/>
</dbReference>
<feature type="domain" description="Coenzyme Q-binding protein COQ10 START" evidence="3">
    <location>
        <begin position="10"/>
        <end position="135"/>
    </location>
</feature>
<proteinExistence type="inferred from homology"/>
<evidence type="ECO:0000256" key="1">
    <source>
        <dbReference type="ARBA" id="ARBA00008918"/>
    </source>
</evidence>
<dbReference type="GO" id="GO:0045333">
    <property type="term" value="P:cellular respiration"/>
    <property type="evidence" value="ECO:0007669"/>
    <property type="project" value="InterPro"/>
</dbReference>
<sequence>MTTHTTERVLPYSRECVFDLVADVESYPDFLPFWRQAKINARHGNVYYTDQEIWMGVVRERFRTKTILNRPTTIDVLSYGGIFEGLSIHWDFATTPEGGCQIEFTQSLRLRSFFKQQVLGFLLAENSHAVINAFEKRAHELYRTYGIQDGHYPVVHH</sequence>
<dbReference type="SUPFAM" id="SSF55961">
    <property type="entry name" value="Bet v1-like"/>
    <property type="match status" value="1"/>
</dbReference>
<accession>A0A450VAM6</accession>
<evidence type="ECO:0000313" key="6">
    <source>
        <dbReference type="EMBL" id="VFK01828.1"/>
    </source>
</evidence>
<organism evidence="6">
    <name type="scientific">Candidatus Kentrum eta</name>
    <dbReference type="NCBI Taxonomy" id="2126337"/>
    <lineage>
        <taxon>Bacteria</taxon>
        <taxon>Pseudomonadati</taxon>
        <taxon>Pseudomonadota</taxon>
        <taxon>Gammaproteobacteria</taxon>
        <taxon>Candidatus Kentrum</taxon>
    </lineage>
</organism>
<name>A0A450VAM6_9GAMM</name>
<dbReference type="PANTHER" id="PTHR12901:SF10">
    <property type="entry name" value="COENZYME Q-BINDING PROTEIN COQ10, MITOCHONDRIAL"/>
    <property type="match status" value="1"/>
</dbReference>
<dbReference type="InterPro" id="IPR005031">
    <property type="entry name" value="COQ10_START"/>
</dbReference>
<evidence type="ECO:0000259" key="3">
    <source>
        <dbReference type="Pfam" id="PF03364"/>
    </source>
</evidence>
<dbReference type="EMBL" id="CAADFJ010000073">
    <property type="protein sequence ID" value="VFK01828.1"/>
    <property type="molecule type" value="Genomic_DNA"/>
</dbReference>
<keyword evidence="2" id="KW-1277">Toxin-antitoxin system</keyword>
<dbReference type="EMBL" id="CAADFG010000075">
    <property type="protein sequence ID" value="VFJ94676.1"/>
    <property type="molecule type" value="Genomic_DNA"/>
</dbReference>
<reference evidence="6" key="1">
    <citation type="submission" date="2019-02" db="EMBL/GenBank/DDBJ databases">
        <authorList>
            <person name="Gruber-Vodicka R. H."/>
            <person name="Seah K. B. B."/>
        </authorList>
    </citation>
    <scope>NUCLEOTIDE SEQUENCE</scope>
    <source>
        <strain evidence="6">BECK_SA2B12</strain>
        <strain evidence="4">BECK_SA2B15</strain>
        <strain evidence="5">BECK_SA2B20</strain>
    </source>
</reference>
<evidence type="ECO:0000256" key="2">
    <source>
        <dbReference type="ARBA" id="ARBA00022649"/>
    </source>
</evidence>
<comment type="similarity">
    <text evidence="1">Belongs to the ribosome association toxin RatA family.</text>
</comment>
<dbReference type="GO" id="GO:0048039">
    <property type="term" value="F:ubiquinone binding"/>
    <property type="evidence" value="ECO:0007669"/>
    <property type="project" value="InterPro"/>
</dbReference>
<evidence type="ECO:0000313" key="5">
    <source>
        <dbReference type="EMBL" id="VFJ94952.1"/>
    </source>
</evidence>
<protein>
    <submittedName>
        <fullName evidence="6">Coenzyme Q-binding protein COQ10</fullName>
    </submittedName>
</protein>
<evidence type="ECO:0000313" key="4">
    <source>
        <dbReference type="EMBL" id="VFJ94676.1"/>
    </source>
</evidence>
<dbReference type="EMBL" id="CAADFI010000069">
    <property type="protein sequence ID" value="VFJ94952.1"/>
    <property type="molecule type" value="Genomic_DNA"/>
</dbReference>
<gene>
    <name evidence="4" type="ORF">BECKH772A_GA0070896_1007512</name>
    <name evidence="5" type="ORF">BECKH772B_GA0070898_1006912</name>
    <name evidence="6" type="ORF">BECKH772C_GA0070978_1007312</name>
</gene>
<dbReference type="PANTHER" id="PTHR12901">
    <property type="entry name" value="SPERM PROTEIN HOMOLOG"/>
    <property type="match status" value="1"/>
</dbReference>
<dbReference type="InterPro" id="IPR044996">
    <property type="entry name" value="COQ10-like"/>
</dbReference>